<dbReference type="GO" id="GO:0006351">
    <property type="term" value="P:DNA-templated transcription"/>
    <property type="evidence" value="ECO:0007669"/>
    <property type="project" value="InterPro"/>
</dbReference>
<reference evidence="4" key="1">
    <citation type="submission" date="2021-12" db="EMBL/GenBank/DDBJ databases">
        <authorList>
            <person name="Zaccaron A."/>
            <person name="Stergiopoulos I."/>
        </authorList>
    </citation>
    <scope>NUCLEOTIDE SEQUENCE</scope>
    <source>
        <strain evidence="4">Race5_Kim</strain>
    </source>
</reference>
<dbReference type="EMBL" id="CP090174">
    <property type="protein sequence ID" value="UJO24427.1"/>
    <property type="molecule type" value="Genomic_DNA"/>
</dbReference>
<accession>A0A9Q8PL62</accession>
<reference evidence="4" key="2">
    <citation type="journal article" date="2022" name="Microb. Genom.">
        <title>A chromosome-scale genome assembly of the tomato pathogen Cladosporium fulvum reveals a compartmentalized genome architecture and the presence of a dispensable chromosome.</title>
        <authorList>
            <person name="Zaccaron A.Z."/>
            <person name="Chen L.H."/>
            <person name="Samaras A."/>
            <person name="Stergiopoulos I."/>
        </authorList>
    </citation>
    <scope>NUCLEOTIDE SEQUENCE</scope>
    <source>
        <strain evidence="4">Race5_Kim</strain>
    </source>
</reference>
<evidence type="ECO:0000256" key="1">
    <source>
        <dbReference type="ARBA" id="ARBA00023242"/>
    </source>
</evidence>
<dbReference type="GeneID" id="71993634"/>
<sequence length="603" mass="67046">MEASSSSYGRKYKSRKERPCDACRRRKVCCIRDPGDEACYLCRTSGQVCSYDQGPTPRRRRVHPAATGLPGSTISVVSSSATATPDAAPSTSFPPGDLQTTAEASRHTRTEWISQFCGPSGDLDPFVLRHSTFNQSDLHKTDGFACLRVRVAGAPPAMFVLVPEDYLNARLAHYPPSSLLDPAYPLHHELLTTYFEVIHTSYPLLDPSRFTKGNEIDLPLLAAMYGLAIPFCPAAKDIALAPLQDYVSRALSTDSRAPRLEIIETALLFIQRHPETHRTPPLPGIYPEIGTLVGMSHDLGLNVDPSNWDMSPVDRGRRKRLWWSVYITDKWAALGLGRPCYIHEDGSTVPLPVAEDLPATMITGTVLPHTCSRMFVAFAALSQILSAVLSTFYTTKPAETLGASTTEEIERLGAYFDMQLANFQTRYLSELLRVNDIFLDPTGTVFLAFYTVQIAVHKALLRILPSTEPLYLRVRSQAKITVNAISTLLENLQVTRLRAFWWSPICRSNFSMAGSFMFAMLLSSVTEEEVEYWTNEITRYRRLLDMHSLSFDTTKLAAARMNALASVGQVRRDDMAAPDNSNTAHQQAFCRDFGLDLATASSR</sequence>
<dbReference type="InterPro" id="IPR050797">
    <property type="entry name" value="Carb_Metab_Trans_Reg"/>
</dbReference>
<dbReference type="PROSITE" id="PS00463">
    <property type="entry name" value="ZN2_CY6_FUNGAL_1"/>
    <property type="match status" value="1"/>
</dbReference>
<dbReference type="GO" id="GO:0003677">
    <property type="term" value="F:DNA binding"/>
    <property type="evidence" value="ECO:0007669"/>
    <property type="project" value="InterPro"/>
</dbReference>
<organism evidence="4 5">
    <name type="scientific">Passalora fulva</name>
    <name type="common">Tomato leaf mold</name>
    <name type="synonym">Cladosporium fulvum</name>
    <dbReference type="NCBI Taxonomy" id="5499"/>
    <lineage>
        <taxon>Eukaryota</taxon>
        <taxon>Fungi</taxon>
        <taxon>Dikarya</taxon>
        <taxon>Ascomycota</taxon>
        <taxon>Pezizomycotina</taxon>
        <taxon>Dothideomycetes</taxon>
        <taxon>Dothideomycetidae</taxon>
        <taxon>Mycosphaerellales</taxon>
        <taxon>Mycosphaerellaceae</taxon>
        <taxon>Fulvia</taxon>
    </lineage>
</organism>
<evidence type="ECO:0000313" key="4">
    <source>
        <dbReference type="EMBL" id="UJO24427.1"/>
    </source>
</evidence>
<dbReference type="AlphaFoldDB" id="A0A9Q8PL62"/>
<dbReference type="CDD" id="cd00067">
    <property type="entry name" value="GAL4"/>
    <property type="match status" value="1"/>
</dbReference>
<keyword evidence="5" id="KW-1185">Reference proteome</keyword>
<evidence type="ECO:0000259" key="3">
    <source>
        <dbReference type="PROSITE" id="PS00463"/>
    </source>
</evidence>
<dbReference type="GO" id="GO:0008270">
    <property type="term" value="F:zinc ion binding"/>
    <property type="evidence" value="ECO:0007669"/>
    <property type="project" value="InterPro"/>
</dbReference>
<feature type="domain" description="Zn(2)-C6 fungal-type" evidence="3">
    <location>
        <begin position="19"/>
        <end position="49"/>
    </location>
</feature>
<dbReference type="GO" id="GO:0005634">
    <property type="term" value="C:nucleus"/>
    <property type="evidence" value="ECO:0007669"/>
    <property type="project" value="TreeGrafter"/>
</dbReference>
<dbReference type="CDD" id="cd12148">
    <property type="entry name" value="fungal_TF_MHR"/>
    <property type="match status" value="1"/>
</dbReference>
<evidence type="ECO:0000256" key="2">
    <source>
        <dbReference type="SAM" id="MobiDB-lite"/>
    </source>
</evidence>
<gene>
    <name evidence="4" type="ORF">CLAFUR5_13756</name>
</gene>
<dbReference type="PANTHER" id="PTHR31668">
    <property type="entry name" value="GLUCOSE TRANSPORT TRANSCRIPTION REGULATOR RGT1-RELATED-RELATED"/>
    <property type="match status" value="1"/>
</dbReference>
<dbReference type="GO" id="GO:0000981">
    <property type="term" value="F:DNA-binding transcription factor activity, RNA polymerase II-specific"/>
    <property type="evidence" value="ECO:0007669"/>
    <property type="project" value="InterPro"/>
</dbReference>
<proteinExistence type="predicted"/>
<dbReference type="Proteomes" id="UP000756132">
    <property type="component" value="Chromosome 12"/>
</dbReference>
<dbReference type="SMART" id="SM00906">
    <property type="entry name" value="Fungal_trans"/>
    <property type="match status" value="1"/>
</dbReference>
<keyword evidence="1" id="KW-0539">Nucleus</keyword>
<dbReference type="InterPro" id="IPR007219">
    <property type="entry name" value="XnlR_reg_dom"/>
</dbReference>
<feature type="region of interest" description="Disordered" evidence="2">
    <location>
        <begin position="53"/>
        <end position="103"/>
    </location>
</feature>
<name>A0A9Q8PL62_PASFU</name>
<evidence type="ECO:0000313" key="5">
    <source>
        <dbReference type="Proteomes" id="UP000756132"/>
    </source>
</evidence>
<dbReference type="InterPro" id="IPR001138">
    <property type="entry name" value="Zn2Cys6_DnaBD"/>
</dbReference>
<feature type="compositionally biased region" description="Low complexity" evidence="2">
    <location>
        <begin position="72"/>
        <end position="95"/>
    </location>
</feature>
<dbReference type="OrthoDB" id="3034343at2759"/>
<dbReference type="KEGG" id="ffu:CLAFUR5_13756"/>
<dbReference type="PANTHER" id="PTHR31668:SF4">
    <property type="entry name" value="TRANSCRIPTIONAL ACTIVATOR PROTEIN DAL81"/>
    <property type="match status" value="1"/>
</dbReference>
<dbReference type="GO" id="GO:0001080">
    <property type="term" value="P:nitrogen catabolite activation of transcription from RNA polymerase II promoter"/>
    <property type="evidence" value="ECO:0007669"/>
    <property type="project" value="TreeGrafter"/>
</dbReference>
<dbReference type="SMART" id="SM00066">
    <property type="entry name" value="GAL4"/>
    <property type="match status" value="1"/>
</dbReference>
<protein>
    <submittedName>
        <fullName evidence="4">Transcriptional activator protein DAL81</fullName>
    </submittedName>
</protein>
<dbReference type="Pfam" id="PF04082">
    <property type="entry name" value="Fungal_trans"/>
    <property type="match status" value="1"/>
</dbReference>
<dbReference type="RefSeq" id="XP_047768793.1">
    <property type="nucleotide sequence ID" value="XM_047912904.1"/>
</dbReference>